<sequence>MNDMKSAKWKCFTKWFYEHVKDNCIPFFDVFIPDRDKVHKNSPGFRGPMYSPTTPDQPCNGHLHWHPLTEPASEFPVYFLHHNFNKPNVLNTLKRLGMKISSDIMCCKLESADPEYQYQKLTPTSALNFLTSWNQSFPDNCKPQLEKVVEKTPFLKAKNVLDLFQYISHELIESSSVVNLPLLLTNDNVLRPFTNSKPVFISKYCSLLPNLGGEFVNSNMVIEIEQHVNIFKEANVVKPFTTEDLRDHLPSVFDSSYQSDNAMIKLTDLGNTIPNKLWLKNVWSFVTNNCLSKFSPQEPTTKDSSVKVNWEASKEYILQTLGDWSLYPVTVADITYLISINNAWRSLDMWGFDINSPFRVLPIPKPCPYYQDKDIIPAKLKLSATKNEPPAVLEVVYFHKNEISDYITKNQQNQSSLGVRDILEYLGRHCNEHSLCKEKISQLQIFLNASGQHCSVFGRHIIIPMSVDLAYMNQLALENRYVILKQPSSTYIEDLYKYIDPKYL</sequence>
<evidence type="ECO:0008006" key="3">
    <source>
        <dbReference type="Google" id="ProtNLM"/>
    </source>
</evidence>
<evidence type="ECO:0000313" key="1">
    <source>
        <dbReference type="EMBL" id="KAK4303240.1"/>
    </source>
</evidence>
<dbReference type="PANTHER" id="PTHR15600">
    <property type="entry name" value="SACSIN"/>
    <property type="match status" value="1"/>
</dbReference>
<evidence type="ECO:0000313" key="2">
    <source>
        <dbReference type="Proteomes" id="UP001292094"/>
    </source>
</evidence>
<dbReference type="EMBL" id="JAWZYT010002611">
    <property type="protein sequence ID" value="KAK4303240.1"/>
    <property type="molecule type" value="Genomic_DNA"/>
</dbReference>
<dbReference type="PANTHER" id="PTHR15600:SF42">
    <property type="entry name" value="SACSIN"/>
    <property type="match status" value="1"/>
</dbReference>
<dbReference type="GO" id="GO:0030544">
    <property type="term" value="F:Hsp70 protein binding"/>
    <property type="evidence" value="ECO:0007669"/>
    <property type="project" value="TreeGrafter"/>
</dbReference>
<proteinExistence type="predicted"/>
<organism evidence="1 2">
    <name type="scientific">Petrolisthes manimaculis</name>
    <dbReference type="NCBI Taxonomy" id="1843537"/>
    <lineage>
        <taxon>Eukaryota</taxon>
        <taxon>Metazoa</taxon>
        <taxon>Ecdysozoa</taxon>
        <taxon>Arthropoda</taxon>
        <taxon>Crustacea</taxon>
        <taxon>Multicrustacea</taxon>
        <taxon>Malacostraca</taxon>
        <taxon>Eumalacostraca</taxon>
        <taxon>Eucarida</taxon>
        <taxon>Decapoda</taxon>
        <taxon>Pleocyemata</taxon>
        <taxon>Anomura</taxon>
        <taxon>Galatheoidea</taxon>
        <taxon>Porcellanidae</taxon>
        <taxon>Petrolisthes</taxon>
    </lineage>
</organism>
<gene>
    <name evidence="1" type="ORF">Pmani_024832</name>
</gene>
<keyword evidence="2" id="KW-1185">Reference proteome</keyword>
<name>A0AAE1P6X0_9EUCA</name>
<reference evidence="1" key="1">
    <citation type="submission" date="2023-11" db="EMBL/GenBank/DDBJ databases">
        <title>Genome assemblies of two species of porcelain crab, Petrolisthes cinctipes and Petrolisthes manimaculis (Anomura: Porcellanidae).</title>
        <authorList>
            <person name="Angst P."/>
        </authorList>
    </citation>
    <scope>NUCLEOTIDE SEQUENCE</scope>
    <source>
        <strain evidence="1">PB745_02</strain>
        <tissue evidence="1">Gill</tissue>
    </source>
</reference>
<dbReference type="InterPro" id="IPR052972">
    <property type="entry name" value="Sacsin_chaperone_reg"/>
</dbReference>
<dbReference type="AlphaFoldDB" id="A0AAE1P6X0"/>
<accession>A0AAE1P6X0</accession>
<protein>
    <recommendedName>
        <fullName evidence="3">Sacsin</fullName>
    </recommendedName>
</protein>
<dbReference type="Proteomes" id="UP001292094">
    <property type="component" value="Unassembled WGS sequence"/>
</dbReference>
<comment type="caution">
    <text evidence="1">The sequence shown here is derived from an EMBL/GenBank/DDBJ whole genome shotgun (WGS) entry which is preliminary data.</text>
</comment>